<dbReference type="InterPro" id="IPR041492">
    <property type="entry name" value="HAD_2"/>
</dbReference>
<gene>
    <name evidence="1" type="ORF">EFY87_04045</name>
</gene>
<dbReference type="EMBL" id="RJJQ01000002">
    <property type="protein sequence ID" value="RNI24865.1"/>
    <property type="molecule type" value="Genomic_DNA"/>
</dbReference>
<dbReference type="SUPFAM" id="SSF56784">
    <property type="entry name" value="HAD-like"/>
    <property type="match status" value="1"/>
</dbReference>
<dbReference type="CDD" id="cd07505">
    <property type="entry name" value="HAD_BPGM-like"/>
    <property type="match status" value="1"/>
</dbReference>
<accession>A0A3M9MI42</accession>
<protein>
    <submittedName>
        <fullName evidence="1">HAD family phosphatase</fullName>
    </submittedName>
</protein>
<dbReference type="Pfam" id="PF13419">
    <property type="entry name" value="HAD_2"/>
    <property type="match status" value="1"/>
</dbReference>
<reference evidence="1 2" key="1">
    <citation type="submission" date="2018-11" db="EMBL/GenBank/DDBJ databases">
        <title>Draft genome of Simplicispira Flexivirga sp. BO-16.</title>
        <authorList>
            <person name="Im W.T."/>
        </authorList>
    </citation>
    <scope>NUCLEOTIDE SEQUENCE [LARGE SCALE GENOMIC DNA]</scope>
    <source>
        <strain evidence="1 2">BO-16</strain>
    </source>
</reference>
<dbReference type="PANTHER" id="PTHR18901:SF38">
    <property type="entry name" value="PSEUDOURIDINE-5'-PHOSPHATASE"/>
    <property type="match status" value="1"/>
</dbReference>
<keyword evidence="2" id="KW-1185">Reference proteome</keyword>
<dbReference type="InterPro" id="IPR023198">
    <property type="entry name" value="PGP-like_dom2"/>
</dbReference>
<dbReference type="InterPro" id="IPR036412">
    <property type="entry name" value="HAD-like_sf"/>
</dbReference>
<dbReference type="Proteomes" id="UP000271678">
    <property type="component" value="Unassembled WGS sequence"/>
</dbReference>
<organism evidence="1 2">
    <name type="scientific">Flexivirga caeni</name>
    <dbReference type="NCBI Taxonomy" id="2294115"/>
    <lineage>
        <taxon>Bacteria</taxon>
        <taxon>Bacillati</taxon>
        <taxon>Actinomycetota</taxon>
        <taxon>Actinomycetes</taxon>
        <taxon>Micrococcales</taxon>
        <taxon>Dermacoccaceae</taxon>
        <taxon>Flexivirga</taxon>
    </lineage>
</organism>
<sequence length="207" mass="21672">MDGTLVDTEPLWIAAEKELVSSYGGTWTDEMAHRLVGNSLIVSGQIIRDNSPVTLAPEEIVDFLLERVVAGMRLHVPWRPGAEELLNACVAQGIPNALVTMSYEAFAGVLIEAVPEGTFSVVVTGDRVRKGKPDPEAYSTAITRLGVTAADCVAIEDSIPGVRSAVGAGVPTIAVPHVVAVPPIEGAVRVGTLVGVQPADLTRLVSS</sequence>
<dbReference type="InterPro" id="IPR006439">
    <property type="entry name" value="HAD-SF_hydro_IA"/>
</dbReference>
<dbReference type="NCBIfam" id="TIGR01509">
    <property type="entry name" value="HAD-SF-IA-v3"/>
    <property type="match status" value="1"/>
</dbReference>
<dbReference type="InterPro" id="IPR023214">
    <property type="entry name" value="HAD_sf"/>
</dbReference>
<dbReference type="Gene3D" id="1.10.150.240">
    <property type="entry name" value="Putative phosphatase, domain 2"/>
    <property type="match status" value="1"/>
</dbReference>
<evidence type="ECO:0000313" key="1">
    <source>
        <dbReference type="EMBL" id="RNI24865.1"/>
    </source>
</evidence>
<proteinExistence type="predicted"/>
<dbReference type="PANTHER" id="PTHR18901">
    <property type="entry name" value="2-DEOXYGLUCOSE-6-PHOSPHATE PHOSPHATASE 2"/>
    <property type="match status" value="1"/>
</dbReference>
<name>A0A3M9MI42_9MICO</name>
<evidence type="ECO:0000313" key="2">
    <source>
        <dbReference type="Proteomes" id="UP000271678"/>
    </source>
</evidence>
<comment type="caution">
    <text evidence="1">The sequence shown here is derived from an EMBL/GenBank/DDBJ whole genome shotgun (WGS) entry which is preliminary data.</text>
</comment>
<dbReference type="AlphaFoldDB" id="A0A3M9MI42"/>
<dbReference type="OrthoDB" id="9797743at2"/>
<dbReference type="Gene3D" id="3.40.50.1000">
    <property type="entry name" value="HAD superfamily/HAD-like"/>
    <property type="match status" value="1"/>
</dbReference>